<dbReference type="BioCyc" id="TSAC1094508:GLMA-2837-MONOMER"/>
<feature type="transmembrane region" description="Helical" evidence="1">
    <location>
        <begin position="6"/>
        <end position="23"/>
    </location>
</feature>
<feature type="transmembrane region" description="Helical" evidence="1">
    <location>
        <begin position="30"/>
        <end position="48"/>
    </location>
</feature>
<organism evidence="2 3">
    <name type="scientific">Thermoanaerobacterium saccharolyticum (strain DSM 8691 / JW/SL-YS485)</name>
    <dbReference type="NCBI Taxonomy" id="1094508"/>
    <lineage>
        <taxon>Bacteria</taxon>
        <taxon>Bacillati</taxon>
        <taxon>Bacillota</taxon>
        <taxon>Clostridia</taxon>
        <taxon>Thermoanaerobacterales</taxon>
        <taxon>Thermoanaerobacteraceae</taxon>
        <taxon>Thermoanaerobacterium</taxon>
    </lineage>
</organism>
<dbReference type="EMBL" id="CP003185">
    <property type="protein sequence ID" value="AFK94338.1"/>
    <property type="molecule type" value="Genomic_DNA"/>
</dbReference>
<dbReference type="AlphaFoldDB" id="I3WBY7"/>
<feature type="transmembrane region" description="Helical" evidence="1">
    <location>
        <begin position="68"/>
        <end position="89"/>
    </location>
</feature>
<accession>I3WBY7</accession>
<dbReference type="Proteomes" id="UP000006178">
    <property type="component" value="Plasmid pMU3262"/>
</dbReference>
<dbReference type="RefSeq" id="WP_014759609.1">
    <property type="nucleotide sequence ID" value="NC_017998.1"/>
</dbReference>
<reference evidence="2 3" key="1">
    <citation type="journal article" date="2014" name="Appl. Environ. Microbiol.">
        <title>Profile of Secreted Hydrolases, Associated Proteins, and SlpA in Thermoanaerobacterium saccharolyticum during the Degradation of Hemicellulose.</title>
        <authorList>
            <person name="Currie D.H."/>
            <person name="Guss A.M."/>
            <person name="Herring C.D."/>
            <person name="Giannone R.J."/>
            <person name="Johnson C.M."/>
            <person name="Lankford P.K."/>
            <person name="Brown S.D."/>
            <person name="Hettich R.L."/>
            <person name="Lynd L.R."/>
        </authorList>
    </citation>
    <scope>NUCLEOTIDE SEQUENCE [LARGE SCALE GENOMIC DNA]</scope>
    <source>
        <strain evidence="3">DSM 8691 / JW/SL-YS485</strain>
    </source>
</reference>
<keyword evidence="1" id="KW-0472">Membrane</keyword>
<dbReference type="KEGG" id="tsh:Tsac_2791"/>
<proteinExistence type="predicted"/>
<keyword evidence="3" id="KW-1185">Reference proteome</keyword>
<evidence type="ECO:0000313" key="3">
    <source>
        <dbReference type="Proteomes" id="UP000006178"/>
    </source>
</evidence>
<dbReference type="PATRIC" id="fig|1094508.3.peg.2820"/>
<name>I3WBY7_THESW</name>
<sequence>MFSYNFMLAFIPMFAAYGIFRFFSFYQRIIIFTLIIIGASLVYLLLSVKGRAFTRGLSSSYISLNNYFKFLFVFMILPIIGGYVLYEIYDVLLILKSRI</sequence>
<keyword evidence="2" id="KW-0614">Plasmid</keyword>
<evidence type="ECO:0000313" key="2">
    <source>
        <dbReference type="EMBL" id="AFK94338.1"/>
    </source>
</evidence>
<keyword evidence="1" id="KW-0812">Transmembrane</keyword>
<protein>
    <submittedName>
        <fullName evidence="2">Uncharacterized protein</fullName>
    </submittedName>
</protein>
<evidence type="ECO:0000256" key="1">
    <source>
        <dbReference type="SAM" id="Phobius"/>
    </source>
</evidence>
<geneLocation type="plasmid" evidence="2 3">
    <name>pMU3262</name>
</geneLocation>
<gene>
    <name evidence="2" type="ordered locus">Tsac_2791</name>
</gene>
<keyword evidence="1" id="KW-1133">Transmembrane helix</keyword>